<feature type="chain" id="PRO_5009825578" description="DUF732 domain-containing protein" evidence="1">
    <location>
        <begin position="28"/>
        <end position="123"/>
    </location>
</feature>
<gene>
    <name evidence="3" type="ORF">A5771_20680</name>
</gene>
<protein>
    <recommendedName>
        <fullName evidence="2">DUF732 domain-containing protein</fullName>
    </recommendedName>
</protein>
<feature type="signal peptide" evidence="1">
    <location>
        <begin position="1"/>
        <end position="27"/>
    </location>
</feature>
<name>A0A1A2F0G1_MYCSD</name>
<dbReference type="Proteomes" id="UP000093985">
    <property type="component" value="Unassembled WGS sequence"/>
</dbReference>
<dbReference type="Pfam" id="PF05305">
    <property type="entry name" value="DUF732"/>
    <property type="match status" value="1"/>
</dbReference>
<dbReference type="OrthoDB" id="4750613at2"/>
<dbReference type="AlphaFoldDB" id="A0A1A2F0G1"/>
<evidence type="ECO:0000256" key="1">
    <source>
        <dbReference type="SAM" id="SignalP"/>
    </source>
</evidence>
<dbReference type="EMBL" id="LZIN01000005">
    <property type="protein sequence ID" value="OBG10566.1"/>
    <property type="molecule type" value="Genomic_DNA"/>
</dbReference>
<evidence type="ECO:0000259" key="2">
    <source>
        <dbReference type="Pfam" id="PF05305"/>
    </source>
</evidence>
<evidence type="ECO:0000313" key="4">
    <source>
        <dbReference type="Proteomes" id="UP000093985"/>
    </source>
</evidence>
<sequence>MKKQLFATALGAVLAGFALAPAPAAFGDPLSNDDQVFFNDLEQEGLHPDYDKQVCGSIKCSSLRDLLVQEGHAVCSALGSSPRLVPISVIANLEVSPDKAHAIINAARQAYCPQSPDPYRSTV</sequence>
<reference evidence="4" key="1">
    <citation type="submission" date="2016-06" db="EMBL/GenBank/DDBJ databases">
        <authorList>
            <person name="Sutton G."/>
            <person name="Brinkac L."/>
            <person name="Sanka R."/>
            <person name="Adams M."/>
            <person name="Lau E."/>
            <person name="Mehaffy C."/>
            <person name="Tameris M."/>
            <person name="Hatherill M."/>
            <person name="Hanekom W."/>
            <person name="Mahomed H."/>
            <person name="Mcshane H."/>
        </authorList>
    </citation>
    <scope>NUCLEOTIDE SEQUENCE [LARGE SCALE GENOMIC DNA]</scope>
    <source>
        <strain evidence="4">852014-51077_SCH5608930-a</strain>
    </source>
</reference>
<comment type="caution">
    <text evidence="3">The sequence shown here is derived from an EMBL/GenBank/DDBJ whole genome shotgun (WGS) entry which is preliminary data.</text>
</comment>
<dbReference type="InterPro" id="IPR007969">
    <property type="entry name" value="DUF732"/>
</dbReference>
<organism evidence="3 4">
    <name type="scientific">Mycolicibacter sinensis (strain JDM601)</name>
    <name type="common">Mycobacterium sinense</name>
    <dbReference type="NCBI Taxonomy" id="875328"/>
    <lineage>
        <taxon>Bacteria</taxon>
        <taxon>Bacillati</taxon>
        <taxon>Actinomycetota</taxon>
        <taxon>Actinomycetes</taxon>
        <taxon>Mycobacteriales</taxon>
        <taxon>Mycobacteriaceae</taxon>
        <taxon>Mycolicibacter</taxon>
    </lineage>
</organism>
<proteinExistence type="predicted"/>
<evidence type="ECO:0000313" key="3">
    <source>
        <dbReference type="EMBL" id="OBG10566.1"/>
    </source>
</evidence>
<accession>A0A1A2F0G1</accession>
<dbReference type="RefSeq" id="WP_064853403.1">
    <property type="nucleotide sequence ID" value="NZ_LZIM01000062.1"/>
</dbReference>
<keyword evidence="1" id="KW-0732">Signal</keyword>
<feature type="domain" description="DUF732" evidence="2">
    <location>
        <begin position="33"/>
        <end position="114"/>
    </location>
</feature>